<dbReference type="EMBL" id="CP032331">
    <property type="protein sequence ID" value="QCO03681.1"/>
    <property type="molecule type" value="Genomic_DNA"/>
</dbReference>
<keyword evidence="1" id="KW-0614">Plasmid</keyword>
<sequence>MIEDDSPTPDTLTAANDNAAAMARIDRAALILARLLGRQIARDAFERLKAANDNRPPDSGGP</sequence>
<evidence type="ECO:0000313" key="1">
    <source>
        <dbReference type="EMBL" id="QCO03681.1"/>
    </source>
</evidence>
<organism evidence="1 2">
    <name type="scientific">Azospirillum brasilense</name>
    <dbReference type="NCBI Taxonomy" id="192"/>
    <lineage>
        <taxon>Bacteria</taxon>
        <taxon>Pseudomonadati</taxon>
        <taxon>Pseudomonadota</taxon>
        <taxon>Alphaproteobacteria</taxon>
        <taxon>Rhodospirillales</taxon>
        <taxon>Azospirillaceae</taxon>
        <taxon>Azospirillum</taxon>
    </lineage>
</organism>
<name>A0A4D8Q279_AZOBR</name>
<gene>
    <name evidence="1" type="ORF">D3867_16775</name>
</gene>
<geneLocation type="plasmid" evidence="1">
    <name>p1</name>
</geneLocation>
<reference evidence="1 2" key="1">
    <citation type="submission" date="2018-09" db="EMBL/GenBank/DDBJ databases">
        <title>Whole genome based analysis of evolution and adaptive divergence in Indian and Brazilian strains of Azospirillum brasilense.</title>
        <authorList>
            <person name="Singh C."/>
            <person name="Tripathi A.K."/>
        </authorList>
    </citation>
    <scope>NUCLEOTIDE SEQUENCE [LARGE SCALE GENOMIC DNA]</scope>
    <source>
        <strain evidence="1 2">MTCC4036</strain>
        <plasmid evidence="1 2">p1</plasmid>
    </source>
</reference>
<dbReference type="Proteomes" id="UP000298596">
    <property type="component" value="Plasmid p1"/>
</dbReference>
<accession>A0A4D8Q279</accession>
<dbReference type="AlphaFoldDB" id="A0A4D8Q279"/>
<evidence type="ECO:0000313" key="2">
    <source>
        <dbReference type="Proteomes" id="UP000298596"/>
    </source>
</evidence>
<protein>
    <submittedName>
        <fullName evidence="1">Uncharacterized protein</fullName>
    </submittedName>
</protein>
<proteinExistence type="predicted"/>